<dbReference type="AlphaFoldDB" id="A0A9P6M371"/>
<feature type="compositionally biased region" description="Low complexity" evidence="1">
    <location>
        <begin position="10"/>
        <end position="24"/>
    </location>
</feature>
<organism evidence="2 3">
    <name type="scientific">Mortierella alpina</name>
    <name type="common">Oleaginous fungus</name>
    <name type="synonym">Mortierella renispora</name>
    <dbReference type="NCBI Taxonomy" id="64518"/>
    <lineage>
        <taxon>Eukaryota</taxon>
        <taxon>Fungi</taxon>
        <taxon>Fungi incertae sedis</taxon>
        <taxon>Mucoromycota</taxon>
        <taxon>Mortierellomycotina</taxon>
        <taxon>Mortierellomycetes</taxon>
        <taxon>Mortierellales</taxon>
        <taxon>Mortierellaceae</taxon>
        <taxon>Mortierella</taxon>
    </lineage>
</organism>
<feature type="compositionally biased region" description="Low complexity" evidence="1">
    <location>
        <begin position="39"/>
        <end position="52"/>
    </location>
</feature>
<evidence type="ECO:0000313" key="2">
    <source>
        <dbReference type="EMBL" id="KAF9963619.1"/>
    </source>
</evidence>
<comment type="caution">
    <text evidence="2">The sequence shown here is derived from an EMBL/GenBank/DDBJ whole genome shotgun (WGS) entry which is preliminary data.</text>
</comment>
<dbReference type="OrthoDB" id="68611at2759"/>
<dbReference type="EMBL" id="JAAAHY010000451">
    <property type="protein sequence ID" value="KAF9963619.1"/>
    <property type="molecule type" value="Genomic_DNA"/>
</dbReference>
<feature type="compositionally biased region" description="Polar residues" evidence="1">
    <location>
        <begin position="58"/>
        <end position="78"/>
    </location>
</feature>
<feature type="compositionally biased region" description="Low complexity" evidence="1">
    <location>
        <begin position="107"/>
        <end position="123"/>
    </location>
</feature>
<proteinExistence type="predicted"/>
<feature type="compositionally biased region" description="Acidic residues" evidence="1">
    <location>
        <begin position="212"/>
        <end position="230"/>
    </location>
</feature>
<feature type="region of interest" description="Disordered" evidence="1">
    <location>
        <begin position="1"/>
        <end position="181"/>
    </location>
</feature>
<dbReference type="Proteomes" id="UP000738359">
    <property type="component" value="Unassembled WGS sequence"/>
</dbReference>
<feature type="compositionally biased region" description="Low complexity" evidence="1">
    <location>
        <begin position="131"/>
        <end position="154"/>
    </location>
</feature>
<gene>
    <name evidence="2" type="ORF">BGZ70_007298</name>
</gene>
<reference evidence="2" key="1">
    <citation type="journal article" date="2020" name="Fungal Divers.">
        <title>Resolving the Mortierellaceae phylogeny through synthesis of multi-gene phylogenetics and phylogenomics.</title>
        <authorList>
            <person name="Vandepol N."/>
            <person name="Liber J."/>
            <person name="Desiro A."/>
            <person name="Na H."/>
            <person name="Kennedy M."/>
            <person name="Barry K."/>
            <person name="Grigoriev I.V."/>
            <person name="Miller A.N."/>
            <person name="O'Donnell K."/>
            <person name="Stajich J.E."/>
            <person name="Bonito G."/>
        </authorList>
    </citation>
    <scope>NUCLEOTIDE SEQUENCE</scope>
    <source>
        <strain evidence="2">CK1249</strain>
    </source>
</reference>
<sequence length="283" mass="29918">MRPENDALASPSDSSETSTSTATTVRQAPSQHDSRHPQETLAEETSAAATSSPVPISVLSNSAQDNSALGARSNNISFSPLPITRSPSESQQPRRQHEFTPSPARSLALVLENAAAAEATRGLDGQGSQGDGSIMSSSPDQWGANASGHAGSSSVHFQPQRSHPQGYRSPRPAGAGSAAWMGTSIPESRFSEFEVVYDDGIRKQRTFSLTTDLDDAEDDRSYSDDDDDGSETSPLIEYQEAPPPQEHLQGAHGYTGHLPPGASHSPLLFPHAHSSYAIHPPAG</sequence>
<accession>A0A9P6M371</accession>
<evidence type="ECO:0000313" key="3">
    <source>
        <dbReference type="Proteomes" id="UP000738359"/>
    </source>
</evidence>
<name>A0A9P6M371_MORAP</name>
<keyword evidence="3" id="KW-1185">Reference proteome</keyword>
<protein>
    <submittedName>
        <fullName evidence="2">Uncharacterized protein</fullName>
    </submittedName>
</protein>
<feature type="region of interest" description="Disordered" evidence="1">
    <location>
        <begin position="204"/>
        <end position="283"/>
    </location>
</feature>
<evidence type="ECO:0000256" key="1">
    <source>
        <dbReference type="SAM" id="MobiDB-lite"/>
    </source>
</evidence>